<accession>A0AAN9JSD8</accession>
<dbReference type="EMBL" id="JAYKXN010000003">
    <property type="protein sequence ID" value="KAK7302724.1"/>
    <property type="molecule type" value="Genomic_DNA"/>
</dbReference>
<proteinExistence type="predicted"/>
<comment type="caution">
    <text evidence="1">The sequence shown here is derived from an EMBL/GenBank/DDBJ whole genome shotgun (WGS) entry which is preliminary data.</text>
</comment>
<dbReference type="Proteomes" id="UP001359559">
    <property type="component" value="Unassembled WGS sequence"/>
</dbReference>
<organism evidence="1 2">
    <name type="scientific">Clitoria ternatea</name>
    <name type="common">Butterfly pea</name>
    <dbReference type="NCBI Taxonomy" id="43366"/>
    <lineage>
        <taxon>Eukaryota</taxon>
        <taxon>Viridiplantae</taxon>
        <taxon>Streptophyta</taxon>
        <taxon>Embryophyta</taxon>
        <taxon>Tracheophyta</taxon>
        <taxon>Spermatophyta</taxon>
        <taxon>Magnoliopsida</taxon>
        <taxon>eudicotyledons</taxon>
        <taxon>Gunneridae</taxon>
        <taxon>Pentapetalae</taxon>
        <taxon>rosids</taxon>
        <taxon>fabids</taxon>
        <taxon>Fabales</taxon>
        <taxon>Fabaceae</taxon>
        <taxon>Papilionoideae</taxon>
        <taxon>50 kb inversion clade</taxon>
        <taxon>NPAAA clade</taxon>
        <taxon>indigoferoid/millettioid clade</taxon>
        <taxon>Phaseoleae</taxon>
        <taxon>Clitoria</taxon>
    </lineage>
</organism>
<protein>
    <submittedName>
        <fullName evidence="1">Uncharacterized protein</fullName>
    </submittedName>
</protein>
<evidence type="ECO:0000313" key="1">
    <source>
        <dbReference type="EMBL" id="KAK7302724.1"/>
    </source>
</evidence>
<name>A0AAN9JSD8_CLITE</name>
<keyword evidence="2" id="KW-1185">Reference proteome</keyword>
<dbReference type="AlphaFoldDB" id="A0AAN9JSD8"/>
<evidence type="ECO:0000313" key="2">
    <source>
        <dbReference type="Proteomes" id="UP001359559"/>
    </source>
</evidence>
<reference evidence="1 2" key="1">
    <citation type="submission" date="2024-01" db="EMBL/GenBank/DDBJ databases">
        <title>The genomes of 5 underutilized Papilionoideae crops provide insights into root nodulation and disease resistance.</title>
        <authorList>
            <person name="Yuan L."/>
        </authorList>
    </citation>
    <scope>NUCLEOTIDE SEQUENCE [LARGE SCALE GENOMIC DNA]</scope>
    <source>
        <strain evidence="1">LY-2023</strain>
        <tissue evidence="1">Leaf</tissue>
    </source>
</reference>
<sequence>MDKNGSLKWFIPLLCWGFDSNENNIHLLSFALTIERTTREEQVRGIQKDRGPRSRWLSSASHLLPPPSLQATRVLFLLSHVLCSNPPVGKDQGVVFHLTSVKWRV</sequence>
<gene>
    <name evidence="1" type="ORF">RJT34_13620</name>
</gene>